<proteinExistence type="inferred from homology"/>
<protein>
    <submittedName>
        <fullName evidence="7">L-threonine dehydrogenase</fullName>
    </submittedName>
</protein>
<gene>
    <name evidence="7" type="ORF">CF168_06210</name>
</gene>
<dbReference type="Pfam" id="PF00465">
    <property type="entry name" value="Fe-ADH"/>
    <property type="match status" value="1"/>
</dbReference>
<dbReference type="GO" id="GO:0046872">
    <property type="term" value="F:metal ion binding"/>
    <property type="evidence" value="ECO:0007669"/>
    <property type="project" value="InterPro"/>
</dbReference>
<dbReference type="EMBL" id="CP022358">
    <property type="protein sequence ID" value="ASK68496.1"/>
    <property type="molecule type" value="Genomic_DNA"/>
</dbReference>
<evidence type="ECO:0000259" key="6">
    <source>
        <dbReference type="Pfam" id="PF25137"/>
    </source>
</evidence>
<dbReference type="Gene3D" id="3.40.50.1970">
    <property type="match status" value="1"/>
</dbReference>
<dbReference type="AlphaFoldDB" id="A0A220UKR4"/>
<dbReference type="CDD" id="cd08188">
    <property type="entry name" value="PDDH"/>
    <property type="match status" value="1"/>
</dbReference>
<evidence type="ECO:0000313" key="7">
    <source>
        <dbReference type="EMBL" id="ASK68496.1"/>
    </source>
</evidence>
<dbReference type="PANTHER" id="PTHR11496">
    <property type="entry name" value="ALCOHOL DEHYDROGENASE"/>
    <property type="match status" value="1"/>
</dbReference>
<dbReference type="InterPro" id="IPR056798">
    <property type="entry name" value="ADH_Fe_C"/>
</dbReference>
<evidence type="ECO:0000313" key="8">
    <source>
        <dbReference type="Proteomes" id="UP000198367"/>
    </source>
</evidence>
<feature type="domain" description="Fe-containing alcohol dehydrogenase-like C-terminal" evidence="6">
    <location>
        <begin position="187"/>
        <end position="381"/>
    </location>
</feature>
<comment type="similarity">
    <text evidence="2">Belongs to the iron-containing alcohol dehydrogenase family.</text>
</comment>
<dbReference type="FunFam" id="3.40.50.1970:FF:000003">
    <property type="entry name" value="Alcohol dehydrogenase, iron-containing"/>
    <property type="match status" value="1"/>
</dbReference>
<evidence type="ECO:0000256" key="4">
    <source>
        <dbReference type="ARBA" id="ARBA00023027"/>
    </source>
</evidence>
<organism evidence="7 8">
    <name type="scientific">Shewanella bicestrii</name>
    <dbReference type="NCBI Taxonomy" id="2018305"/>
    <lineage>
        <taxon>Bacteria</taxon>
        <taxon>Pseudomonadati</taxon>
        <taxon>Pseudomonadota</taxon>
        <taxon>Gammaproteobacteria</taxon>
        <taxon>Alteromonadales</taxon>
        <taxon>Shewanellaceae</taxon>
        <taxon>Shewanella</taxon>
    </lineage>
</organism>
<dbReference type="Proteomes" id="UP000198367">
    <property type="component" value="Chromosome"/>
</dbReference>
<dbReference type="GeneID" id="94728872"/>
<keyword evidence="4" id="KW-0520">NAD</keyword>
<comment type="cofactor">
    <cofactor evidence="1">
        <name>Fe cation</name>
        <dbReference type="ChEBI" id="CHEBI:24875"/>
    </cofactor>
</comment>
<dbReference type="KEGG" id="sbj:CF168_06210"/>
<accession>A0A220UKR4</accession>
<dbReference type="GO" id="GO:0004022">
    <property type="term" value="F:alcohol dehydrogenase (NAD+) activity"/>
    <property type="evidence" value="ECO:0007669"/>
    <property type="project" value="TreeGrafter"/>
</dbReference>
<dbReference type="InterPro" id="IPR039697">
    <property type="entry name" value="Alcohol_dehydrogenase_Fe"/>
</dbReference>
<dbReference type="InterPro" id="IPR018211">
    <property type="entry name" value="ADH_Fe_CS"/>
</dbReference>
<dbReference type="Gene3D" id="1.20.1090.10">
    <property type="entry name" value="Dehydroquinate synthase-like - alpha domain"/>
    <property type="match status" value="1"/>
</dbReference>
<reference evidence="7 8" key="1">
    <citation type="submission" date="2017-07" db="EMBL/GenBank/DDBJ databases">
        <title>Phenotypical and genomic characterization of a clinical isolate of Shewanella bicestrii sp. nov. producing an extended-spectrum beta-lactamase and a new oxacillinase variant.</title>
        <authorList>
            <person name="Jousset A.B."/>
            <person name="Bonnin R.A."/>
            <person name="Girlich D."/>
            <person name="Dabos L."/>
            <person name="Potron A."/>
            <person name="Dortet L."/>
            <person name="Glaser P."/>
            <person name="Naas T."/>
        </authorList>
    </citation>
    <scope>NUCLEOTIDE SEQUENCE [LARGE SCALE GENOMIC DNA]</scope>
    <source>
        <strain evidence="7 8">JAB-1</strain>
    </source>
</reference>
<dbReference type="FunFam" id="1.20.1090.10:FF:000001">
    <property type="entry name" value="Aldehyde-alcohol dehydrogenase"/>
    <property type="match status" value="1"/>
</dbReference>
<dbReference type="NCBIfam" id="NF007363">
    <property type="entry name" value="PRK09860.1"/>
    <property type="match status" value="1"/>
</dbReference>
<feature type="domain" description="Alcohol dehydrogenase iron-type/glycerol dehydrogenase GldA" evidence="5">
    <location>
        <begin position="8"/>
        <end position="176"/>
    </location>
</feature>
<name>A0A220UKR4_9GAMM</name>
<dbReference type="Pfam" id="PF25137">
    <property type="entry name" value="ADH_Fe_C"/>
    <property type="match status" value="1"/>
</dbReference>
<sequence length="382" mass="39973">MAAKFFIPSVNVLGKGAVDDAIGDIKTLGFKRALIVTDKPLVKIGLVGEVAEKLGQNGITSTVFDGVQPNPTVGNVEAGLALLKANQCDFVISLGGGSPHDCAKGIALVATNGGSIKDYEGLDQSAKPQLPLVAINTTAGTASEMTRFCIITDEARHIKMAIVDKHTTPLLSVNDPELMLKKPASLTAATGMDALTHAVEAYVSIAANPITDACAIKAIELIQGNLVNAVKQGQDIEAREQMAYAQFLAGMAFNNASLGYVHAMAHQLGGFYDLPHGVCNALLLPHVQEYNAKVVPDRLKDIAKAMGVDVANMTDEQGAAAAIAAIKALSVAVNIPENLTLLGVKAEDIPTLAENALKDACGFTNPKQATHEEICQIFTNAL</sequence>
<dbReference type="PROSITE" id="PS00913">
    <property type="entry name" value="ADH_IRON_1"/>
    <property type="match status" value="1"/>
</dbReference>
<dbReference type="PROSITE" id="PS00060">
    <property type="entry name" value="ADH_IRON_2"/>
    <property type="match status" value="1"/>
</dbReference>
<keyword evidence="3" id="KW-0560">Oxidoreductase</keyword>
<evidence type="ECO:0000256" key="3">
    <source>
        <dbReference type="ARBA" id="ARBA00023002"/>
    </source>
</evidence>
<dbReference type="SUPFAM" id="SSF56796">
    <property type="entry name" value="Dehydroquinate synthase-like"/>
    <property type="match status" value="1"/>
</dbReference>
<evidence type="ECO:0000256" key="1">
    <source>
        <dbReference type="ARBA" id="ARBA00001962"/>
    </source>
</evidence>
<dbReference type="InterPro" id="IPR001670">
    <property type="entry name" value="ADH_Fe/GldA"/>
</dbReference>
<dbReference type="RefSeq" id="WP_088210573.1">
    <property type="nucleotide sequence ID" value="NZ_CP022358.1"/>
</dbReference>
<dbReference type="PANTHER" id="PTHR11496:SF102">
    <property type="entry name" value="ALCOHOL DEHYDROGENASE 4"/>
    <property type="match status" value="1"/>
</dbReference>
<evidence type="ECO:0000256" key="2">
    <source>
        <dbReference type="ARBA" id="ARBA00007358"/>
    </source>
</evidence>
<evidence type="ECO:0000259" key="5">
    <source>
        <dbReference type="Pfam" id="PF00465"/>
    </source>
</evidence>
<keyword evidence="8" id="KW-1185">Reference proteome</keyword>